<keyword evidence="3" id="KW-1185">Reference proteome</keyword>
<feature type="region of interest" description="Disordered" evidence="1">
    <location>
        <begin position="762"/>
        <end position="807"/>
    </location>
</feature>
<evidence type="ECO:0000256" key="1">
    <source>
        <dbReference type="SAM" id="MobiDB-lite"/>
    </source>
</evidence>
<name>A0ABN9SSM2_9DINO</name>
<feature type="region of interest" description="Disordered" evidence="1">
    <location>
        <begin position="674"/>
        <end position="708"/>
    </location>
</feature>
<gene>
    <name evidence="2" type="ORF">PCOR1329_LOCUS32145</name>
</gene>
<evidence type="ECO:0000313" key="2">
    <source>
        <dbReference type="EMBL" id="CAK0834866.1"/>
    </source>
</evidence>
<proteinExistence type="predicted"/>
<organism evidence="2 3">
    <name type="scientific">Prorocentrum cordatum</name>
    <dbReference type="NCBI Taxonomy" id="2364126"/>
    <lineage>
        <taxon>Eukaryota</taxon>
        <taxon>Sar</taxon>
        <taxon>Alveolata</taxon>
        <taxon>Dinophyceae</taxon>
        <taxon>Prorocentrales</taxon>
        <taxon>Prorocentraceae</taxon>
        <taxon>Prorocentrum</taxon>
    </lineage>
</organism>
<feature type="compositionally biased region" description="Basic residues" evidence="1">
    <location>
        <begin position="790"/>
        <end position="800"/>
    </location>
</feature>
<dbReference type="Proteomes" id="UP001189429">
    <property type="component" value="Unassembled WGS sequence"/>
</dbReference>
<reference evidence="2" key="1">
    <citation type="submission" date="2023-10" db="EMBL/GenBank/DDBJ databases">
        <authorList>
            <person name="Chen Y."/>
            <person name="Shah S."/>
            <person name="Dougan E. K."/>
            <person name="Thang M."/>
            <person name="Chan C."/>
        </authorList>
    </citation>
    <scope>NUCLEOTIDE SEQUENCE [LARGE SCALE GENOMIC DNA]</scope>
</reference>
<feature type="region of interest" description="Disordered" evidence="1">
    <location>
        <begin position="88"/>
        <end position="111"/>
    </location>
</feature>
<evidence type="ECO:0000313" key="3">
    <source>
        <dbReference type="Proteomes" id="UP001189429"/>
    </source>
</evidence>
<dbReference type="EMBL" id="CAUYUJ010012914">
    <property type="protein sequence ID" value="CAK0834866.1"/>
    <property type="molecule type" value="Genomic_DNA"/>
</dbReference>
<feature type="region of interest" description="Disordered" evidence="1">
    <location>
        <begin position="447"/>
        <end position="474"/>
    </location>
</feature>
<comment type="caution">
    <text evidence="2">The sequence shown here is derived from an EMBL/GenBank/DDBJ whole genome shotgun (WGS) entry which is preliminary data.</text>
</comment>
<protein>
    <submittedName>
        <fullName evidence="2">Uncharacterized protein</fullName>
    </submittedName>
</protein>
<accession>A0ABN9SSM2</accession>
<sequence>MDFGQAWPLLSQWGTAAFGAALGQFVRECPQHCHSDGDCRGDPIIGAAPAPLPAAEAPAILMEVFFLGVLAGVAIALSVLSPPQAATISGSQAPARAGGEAPTGAVQSGKTGGNGSVSAMAAAGAAAAAVLDRGSAAWVHYGAAEHHARLVGARVENDEYVVASPDYDLFIEQLSLNSADLEGESSPGSVLYTFAPLTVAEISGLLAEAGQVCNLERTHRGLPRLGEAARAPGGAAAVAIPVPAVAPAPGGARLAPAGGVWVPTEPLVGHDIGAEFALPVGAAVLGTRALVVIDGSVASLEMLAEGVDITWWPSLAVLCGDPRIPAWAPTERALVEAVGLMTACARQSEGLPPSPLLRPFVGAEWIDSVIRGGVASLVARADKWRSDSGARQHSSAAHEHSILHRAVHLLATVDGLNVKNMVGVELLLRRITLHKEAVAENPDALSYEGGLPPLPDAPRRLRPGNGSGGKARLHRERRAAVQSAAQEAVDGLGLLFGRDPRELSAPPLREGAGADVGRSSARSAIHRHLLATIASGLPDHVQSGHGSLCELAGSIVDYETLACAVGPCDPTEVSLPKVQVSPVDLIYIVSPELGRCLDLENMLADADVVEHGLRCEPAGSDADAPIQGGEDIEVTFLRSLIDCGLMHQRLPPSERAPRRRALAADLGPLVDAAASDAGPRDLDVLGGAPSELTRQPRAGAPKTPQSTILGRSSSAEHLQLVRRLAALSIATGSWVAHRWAPSEFNPNAPSRLFDQLTKARSTPYEAPTPEAAGTPVGVEPRRTVPSVGRGRGRGAPRRRAAAAPSPAARPLALTLGRRAQTGGLGACELATVSSKGASARAHFEGLFRARRQRRGRPTNDRSELEVNLLDYLDELPADNAKLAHAEKTARGLLYSTLPGKIRDYSRLQRALEGCKKRLPPVSRMPLPIEVESGVCALLIGDGEGAAAPCVETVFAGSCRPGEVLRAAVGDLERLLPSKTQAFDDAVAFDYPGWLGDVTGARLGVDASLCQLRRGGASDDLLKRRRALGEIQYRVRYWRMGLRVLVHRCFLAVSKDDGWRTGPTMGISVVREVQSWPHLYAFQLATAAAHLGTPTRYPMAAVLTLGQARPIIVVQTREWFRSCWLVGPTMGTVWIAE</sequence>